<sequence>MGQPTEPPRGVDAGHQSSSIADVHGTSIDHPEPWRYKQHGMLFQGASLPHSRALAAPPPPLQPRPHCDVRHSLPDGLLHLVWGGGAAAGALQVVAPDVEHYDFGGVARG</sequence>
<feature type="region of interest" description="Disordered" evidence="1">
    <location>
        <begin position="1"/>
        <end position="33"/>
    </location>
</feature>
<evidence type="ECO:0000256" key="1">
    <source>
        <dbReference type="SAM" id="MobiDB-lite"/>
    </source>
</evidence>
<protein>
    <submittedName>
        <fullName evidence="2">Uncharacterized protein</fullName>
    </submittedName>
</protein>
<dbReference type="RefSeq" id="XP_011398595.1">
    <property type="nucleotide sequence ID" value="XM_011400293.1"/>
</dbReference>
<evidence type="ECO:0000313" key="3">
    <source>
        <dbReference type="Proteomes" id="UP000028924"/>
    </source>
</evidence>
<keyword evidence="3" id="KW-1185">Reference proteome</keyword>
<organism evidence="2 3">
    <name type="scientific">Auxenochlorella protothecoides</name>
    <name type="common">Green microalga</name>
    <name type="synonym">Chlorella protothecoides</name>
    <dbReference type="NCBI Taxonomy" id="3075"/>
    <lineage>
        <taxon>Eukaryota</taxon>
        <taxon>Viridiplantae</taxon>
        <taxon>Chlorophyta</taxon>
        <taxon>core chlorophytes</taxon>
        <taxon>Trebouxiophyceae</taxon>
        <taxon>Chlorellales</taxon>
        <taxon>Chlorellaceae</taxon>
        <taxon>Auxenochlorella</taxon>
    </lineage>
</organism>
<name>A0A087SIZ5_AUXPR</name>
<dbReference type="KEGG" id="apro:F751_2541"/>
<reference evidence="2 3" key="1">
    <citation type="journal article" date="2014" name="BMC Genomics">
        <title>Oil accumulation mechanisms of the oleaginous microalga Chlorella protothecoides revealed through its genome, transcriptomes, and proteomes.</title>
        <authorList>
            <person name="Gao C."/>
            <person name="Wang Y."/>
            <person name="Shen Y."/>
            <person name="Yan D."/>
            <person name="He X."/>
            <person name="Dai J."/>
            <person name="Wu Q."/>
        </authorList>
    </citation>
    <scope>NUCLEOTIDE SEQUENCE [LARGE SCALE GENOMIC DNA]</scope>
    <source>
        <strain evidence="2 3">0710</strain>
    </source>
</reference>
<dbReference type="AlphaFoldDB" id="A0A087SIZ5"/>
<proteinExistence type="predicted"/>
<dbReference type="Proteomes" id="UP000028924">
    <property type="component" value="Unassembled WGS sequence"/>
</dbReference>
<gene>
    <name evidence="2" type="ORF">F751_2541</name>
</gene>
<accession>A0A087SIZ5</accession>
<dbReference type="GeneID" id="23613932"/>
<dbReference type="EMBL" id="KL662122">
    <property type="protein sequence ID" value="KFM25699.1"/>
    <property type="molecule type" value="Genomic_DNA"/>
</dbReference>
<evidence type="ECO:0000313" key="2">
    <source>
        <dbReference type="EMBL" id="KFM25699.1"/>
    </source>
</evidence>